<evidence type="ECO:0000256" key="1">
    <source>
        <dbReference type="ARBA" id="ARBA00004370"/>
    </source>
</evidence>
<keyword evidence="6" id="KW-1133">Transmembrane helix</keyword>
<gene>
    <name evidence="9" type="ORF">B1B_09918</name>
</gene>
<dbReference type="EMBL" id="AUZY01006561">
    <property type="protein sequence ID" value="EQD53967.1"/>
    <property type="molecule type" value="Genomic_DNA"/>
</dbReference>
<protein>
    <submittedName>
        <fullName evidence="9">Cytochrome c-type biogenesis protein CcmE</fullName>
    </submittedName>
</protein>
<evidence type="ECO:0000256" key="5">
    <source>
        <dbReference type="ARBA" id="ARBA00022748"/>
    </source>
</evidence>
<keyword evidence="4" id="KW-0479">Metal-binding</keyword>
<reference evidence="9" key="1">
    <citation type="submission" date="2013-08" db="EMBL/GenBank/DDBJ databases">
        <authorList>
            <person name="Mendez C."/>
            <person name="Richter M."/>
            <person name="Ferrer M."/>
            <person name="Sanchez J."/>
        </authorList>
    </citation>
    <scope>NUCLEOTIDE SEQUENCE</scope>
</reference>
<dbReference type="HAMAP" id="MF_01959">
    <property type="entry name" value="CcmE"/>
    <property type="match status" value="1"/>
</dbReference>
<keyword evidence="5" id="KW-0201">Cytochrome c-type biogenesis</keyword>
<organism evidence="9">
    <name type="scientific">mine drainage metagenome</name>
    <dbReference type="NCBI Taxonomy" id="410659"/>
    <lineage>
        <taxon>unclassified sequences</taxon>
        <taxon>metagenomes</taxon>
        <taxon>ecological metagenomes</taxon>
    </lineage>
</organism>
<dbReference type="PANTHER" id="PTHR34128">
    <property type="entry name" value="CYTOCHROME C-TYPE BIOGENESIS PROTEIN CCME HOMOLOG, MITOCHONDRIAL"/>
    <property type="match status" value="1"/>
</dbReference>
<keyword evidence="8" id="KW-0472">Membrane</keyword>
<evidence type="ECO:0000256" key="8">
    <source>
        <dbReference type="ARBA" id="ARBA00023136"/>
    </source>
</evidence>
<accession>T1AAA4</accession>
<dbReference type="InterPro" id="IPR012340">
    <property type="entry name" value="NA-bd_OB-fold"/>
</dbReference>
<comment type="subcellular location">
    <subcellularLocation>
        <location evidence="1">Membrane</location>
    </subcellularLocation>
</comment>
<dbReference type="GO" id="GO:0046872">
    <property type="term" value="F:metal ion binding"/>
    <property type="evidence" value="ECO:0007669"/>
    <property type="project" value="UniProtKB-KW"/>
</dbReference>
<evidence type="ECO:0000256" key="4">
    <source>
        <dbReference type="ARBA" id="ARBA00022723"/>
    </source>
</evidence>
<dbReference type="InterPro" id="IPR036127">
    <property type="entry name" value="CcmE-like_sf"/>
</dbReference>
<dbReference type="GO" id="GO:0005886">
    <property type="term" value="C:plasma membrane"/>
    <property type="evidence" value="ECO:0007669"/>
    <property type="project" value="InterPro"/>
</dbReference>
<evidence type="ECO:0000256" key="6">
    <source>
        <dbReference type="ARBA" id="ARBA00022989"/>
    </source>
</evidence>
<evidence type="ECO:0000256" key="2">
    <source>
        <dbReference type="ARBA" id="ARBA00022617"/>
    </source>
</evidence>
<dbReference type="Pfam" id="PF03100">
    <property type="entry name" value="CcmE"/>
    <property type="match status" value="1"/>
</dbReference>
<evidence type="ECO:0000256" key="7">
    <source>
        <dbReference type="ARBA" id="ARBA00023004"/>
    </source>
</evidence>
<comment type="caution">
    <text evidence="9">The sequence shown here is derived from an EMBL/GenBank/DDBJ whole genome shotgun (WGS) entry which is preliminary data.</text>
</comment>
<name>T1AAA4_9ZZZZ</name>
<dbReference type="InterPro" id="IPR004329">
    <property type="entry name" value="CcmE"/>
</dbReference>
<dbReference type="PANTHER" id="PTHR34128:SF2">
    <property type="entry name" value="CYTOCHROME C-TYPE BIOGENESIS PROTEIN CCME HOMOLOG, MITOCHONDRIAL"/>
    <property type="match status" value="1"/>
</dbReference>
<dbReference type="GO" id="GO:0020037">
    <property type="term" value="F:heme binding"/>
    <property type="evidence" value="ECO:0007669"/>
    <property type="project" value="InterPro"/>
</dbReference>
<dbReference type="GO" id="GO:0017004">
    <property type="term" value="P:cytochrome complex assembly"/>
    <property type="evidence" value="ECO:0007669"/>
    <property type="project" value="UniProtKB-KW"/>
</dbReference>
<sequence>MVLLMLGCISVAVGFALRAFNGDLLYYITPTQLYEGHAPDHGQFRLGGIVETGSVSRVPGSMTVRFTLTDFKHAVPVVYTGILPDLFRVGQGIVVRGRMVSGLFQATQVLAKHGAKYMPPGIHQPRPSANEEQMLALRRDLGKDARP</sequence>
<dbReference type="GO" id="GO:0017003">
    <property type="term" value="P:protein-heme linkage"/>
    <property type="evidence" value="ECO:0007669"/>
    <property type="project" value="InterPro"/>
</dbReference>
<reference evidence="9" key="2">
    <citation type="journal article" date="2014" name="ISME J.">
        <title>Microbial stratification in low pH oxic and suboxic macroscopic growths along an acid mine drainage.</title>
        <authorList>
            <person name="Mendez-Garcia C."/>
            <person name="Mesa V."/>
            <person name="Sprenger R.R."/>
            <person name="Richter M."/>
            <person name="Diez M.S."/>
            <person name="Solano J."/>
            <person name="Bargiela R."/>
            <person name="Golyshina O.V."/>
            <person name="Manteca A."/>
            <person name="Ramos J.L."/>
            <person name="Gallego J.R."/>
            <person name="Llorente I."/>
            <person name="Martins Dos Santos V.A."/>
            <person name="Jensen O.N."/>
            <person name="Pelaez A.I."/>
            <person name="Sanchez J."/>
            <person name="Ferrer M."/>
        </authorList>
    </citation>
    <scope>NUCLEOTIDE SEQUENCE</scope>
</reference>
<evidence type="ECO:0000313" key="9">
    <source>
        <dbReference type="EMBL" id="EQD53967.1"/>
    </source>
</evidence>
<dbReference type="SUPFAM" id="SSF82093">
    <property type="entry name" value="Heme chaperone CcmE"/>
    <property type="match status" value="1"/>
</dbReference>
<proteinExistence type="inferred from homology"/>
<keyword evidence="3" id="KW-0812">Transmembrane</keyword>
<dbReference type="AlphaFoldDB" id="T1AAA4"/>
<evidence type="ECO:0000256" key="3">
    <source>
        <dbReference type="ARBA" id="ARBA00022692"/>
    </source>
</evidence>
<keyword evidence="2" id="KW-0349">Heme</keyword>
<dbReference type="Gene3D" id="2.40.50.140">
    <property type="entry name" value="Nucleic acid-binding proteins"/>
    <property type="match status" value="1"/>
</dbReference>
<keyword evidence="7" id="KW-0408">Iron</keyword>